<keyword evidence="4 10" id="KW-0808">Transferase</keyword>
<proteinExistence type="inferred from homology"/>
<comment type="catalytic activity">
    <reaction evidence="9">
        <text>kanamycin A + ATP = kanamycin 3'-phosphate + ADP + H(+)</text>
        <dbReference type="Rhea" id="RHEA:24256"/>
        <dbReference type="ChEBI" id="CHEBI:15378"/>
        <dbReference type="ChEBI" id="CHEBI:30616"/>
        <dbReference type="ChEBI" id="CHEBI:57909"/>
        <dbReference type="ChEBI" id="CHEBI:58214"/>
        <dbReference type="ChEBI" id="CHEBI:456216"/>
        <dbReference type="EC" id="2.7.1.95"/>
    </reaction>
</comment>
<dbReference type="SUPFAM" id="SSF56112">
    <property type="entry name" value="Protein kinase-like (PK-like)"/>
    <property type="match status" value="1"/>
</dbReference>
<reference evidence="12 13" key="1">
    <citation type="submission" date="2024-04" db="EMBL/GenBank/DDBJ databases">
        <title>Novel species of the genus Ideonella isolated from streams.</title>
        <authorList>
            <person name="Lu H."/>
        </authorList>
    </citation>
    <scope>NUCLEOTIDE SEQUENCE [LARGE SCALE GENOMIC DNA]</scope>
    <source>
        <strain evidence="12 13">DXS29W</strain>
    </source>
</reference>
<dbReference type="PIRSF" id="PIRSF000706">
    <property type="entry name" value="Kanamycin_kin"/>
    <property type="match status" value="1"/>
</dbReference>
<keyword evidence="6 10" id="KW-0418">Kinase</keyword>
<protein>
    <recommendedName>
        <fullName evidence="3">Aminoglycoside 3'-phosphotransferase</fullName>
        <ecNumber evidence="2">2.7.1.95</ecNumber>
    </recommendedName>
</protein>
<evidence type="ECO:0000256" key="7">
    <source>
        <dbReference type="ARBA" id="ARBA00022840"/>
    </source>
</evidence>
<evidence type="ECO:0000256" key="4">
    <source>
        <dbReference type="ARBA" id="ARBA00022679"/>
    </source>
</evidence>
<organism evidence="12 13">
    <name type="scientific">Ideonella lacteola</name>
    <dbReference type="NCBI Taxonomy" id="2984193"/>
    <lineage>
        <taxon>Bacteria</taxon>
        <taxon>Pseudomonadati</taxon>
        <taxon>Pseudomonadota</taxon>
        <taxon>Betaproteobacteria</taxon>
        <taxon>Burkholderiales</taxon>
        <taxon>Sphaerotilaceae</taxon>
        <taxon>Ideonella</taxon>
    </lineage>
</organism>
<evidence type="ECO:0000256" key="1">
    <source>
        <dbReference type="ARBA" id="ARBA00006219"/>
    </source>
</evidence>
<comment type="caution">
    <text evidence="12">The sequence shown here is derived from an EMBL/GenBank/DDBJ whole genome shotgun (WGS) entry which is preliminary data.</text>
</comment>
<dbReference type="InterPro" id="IPR002575">
    <property type="entry name" value="Aminoglycoside_PTrfase"/>
</dbReference>
<dbReference type="EC" id="2.7.1.95" evidence="2"/>
<name>A0ABU9BN79_9BURK</name>
<evidence type="ECO:0000256" key="6">
    <source>
        <dbReference type="ARBA" id="ARBA00022777"/>
    </source>
</evidence>
<dbReference type="Gene3D" id="3.30.200.20">
    <property type="entry name" value="Phosphorylase Kinase, domain 1"/>
    <property type="match status" value="1"/>
</dbReference>
<dbReference type="PANTHER" id="PTHR21310">
    <property type="entry name" value="AMINOGLYCOSIDE PHOSPHOTRANSFERASE-RELATED-RELATED"/>
    <property type="match status" value="1"/>
</dbReference>
<evidence type="ECO:0000313" key="13">
    <source>
        <dbReference type="Proteomes" id="UP001371218"/>
    </source>
</evidence>
<evidence type="ECO:0000256" key="2">
    <source>
        <dbReference type="ARBA" id="ARBA00012193"/>
    </source>
</evidence>
<dbReference type="InterPro" id="IPR011009">
    <property type="entry name" value="Kinase-like_dom_sf"/>
</dbReference>
<dbReference type="Pfam" id="PF01636">
    <property type="entry name" value="APH"/>
    <property type="match status" value="1"/>
</dbReference>
<keyword evidence="5 10" id="KW-0547">Nucleotide-binding</keyword>
<dbReference type="Gene3D" id="3.90.1200.10">
    <property type="match status" value="1"/>
</dbReference>
<dbReference type="RefSeq" id="WP_341425688.1">
    <property type="nucleotide sequence ID" value="NZ_JBBUTG010000005.1"/>
</dbReference>
<evidence type="ECO:0000259" key="11">
    <source>
        <dbReference type="Pfam" id="PF01636"/>
    </source>
</evidence>
<keyword evidence="8 10" id="KW-0046">Antibiotic resistance</keyword>
<evidence type="ECO:0000256" key="10">
    <source>
        <dbReference type="PIRNR" id="PIRNR000706"/>
    </source>
</evidence>
<evidence type="ECO:0000256" key="9">
    <source>
        <dbReference type="ARBA" id="ARBA00048925"/>
    </source>
</evidence>
<evidence type="ECO:0000256" key="5">
    <source>
        <dbReference type="ARBA" id="ARBA00022741"/>
    </source>
</evidence>
<dbReference type="EMBL" id="JBBUTG010000005">
    <property type="protein sequence ID" value="MEK8031311.1"/>
    <property type="molecule type" value="Genomic_DNA"/>
</dbReference>
<sequence length="279" mass="30959">MSHPDDDRTVEDREEPAVPPAMGAALAARLAGRRWARNLVGQAGASVYRIHAEGHRDLYLKHGRGEAAVSVADEAQRLRWLAENDGPAPAVLHAEHSAGEAWLLTSAVPGRTAHEWLTDRPSQGAQIATALADALRRLHALPVSSCPFLAGHERRLAEARRRLDAGLIDESAFDDARQGWSAQQVWHEMTGLLPLVVDPVVCHGDYSLDNILLDDQLRVTGLIDLSRLGVADRYQDLAILWNCLDEFGPEVQQRFMATYGIDEPDERKMRFHLCLDECF</sequence>
<feature type="domain" description="Aminoglycoside phosphotransferase" evidence="11">
    <location>
        <begin position="40"/>
        <end position="271"/>
    </location>
</feature>
<dbReference type="Proteomes" id="UP001371218">
    <property type="component" value="Unassembled WGS sequence"/>
</dbReference>
<dbReference type="PANTHER" id="PTHR21310:SF41">
    <property type="entry name" value="3'-PHOSPHOTRANSFERASE, PUTATIVE-RELATED"/>
    <property type="match status" value="1"/>
</dbReference>
<keyword evidence="13" id="KW-1185">Reference proteome</keyword>
<dbReference type="InterPro" id="IPR051678">
    <property type="entry name" value="AGP_Transferase"/>
</dbReference>
<accession>A0ABU9BN79</accession>
<evidence type="ECO:0000256" key="8">
    <source>
        <dbReference type="ARBA" id="ARBA00023251"/>
    </source>
</evidence>
<dbReference type="NCBIfam" id="NF033068">
    <property type="entry name" value="APH_3p"/>
    <property type="match status" value="1"/>
</dbReference>
<evidence type="ECO:0000256" key="3">
    <source>
        <dbReference type="ARBA" id="ARBA00017903"/>
    </source>
</evidence>
<dbReference type="InterPro" id="IPR024165">
    <property type="entry name" value="Kan/Strep_kinase"/>
</dbReference>
<keyword evidence="7 10" id="KW-0067">ATP-binding</keyword>
<comment type="similarity">
    <text evidence="1 10">Belongs to the aminoglycoside phosphotransferase family.</text>
</comment>
<gene>
    <name evidence="12" type="ORF">AACH06_10825</name>
</gene>
<dbReference type="CDD" id="cd05150">
    <property type="entry name" value="APH"/>
    <property type="match status" value="1"/>
</dbReference>
<evidence type="ECO:0000313" key="12">
    <source>
        <dbReference type="EMBL" id="MEK8031311.1"/>
    </source>
</evidence>